<dbReference type="AlphaFoldDB" id="A0A8C4J5I8"/>
<protein>
    <submittedName>
        <fullName evidence="1">Uncharacterized protein</fullName>
    </submittedName>
</protein>
<reference evidence="1" key="1">
    <citation type="submission" date="2025-08" db="UniProtKB">
        <authorList>
            <consortium name="Ensembl"/>
        </authorList>
    </citation>
    <scope>IDENTIFICATION</scope>
</reference>
<reference evidence="1" key="2">
    <citation type="submission" date="2025-09" db="UniProtKB">
        <authorList>
            <consortium name="Ensembl"/>
        </authorList>
    </citation>
    <scope>IDENTIFICATION</scope>
</reference>
<dbReference type="Ensembl" id="ENSDNVT00000005404.1">
    <property type="protein sequence ID" value="ENSDNVP00000004512.1"/>
    <property type="gene ID" value="ENSDNVG00000003198.1"/>
</dbReference>
<evidence type="ECO:0000313" key="2">
    <source>
        <dbReference type="Proteomes" id="UP000694423"/>
    </source>
</evidence>
<name>A0A8C4J5I8_DRONO</name>
<sequence length="84" mass="9396">LAGEAFLFTLCSDVSSKSAGLCFSLFFSFSLPLFPSPSLSHTHTDTHTILRKYLLCHVKNSICPPHSSKWLHAWCFTVVCQDSF</sequence>
<proteinExistence type="predicted"/>
<keyword evidence="2" id="KW-1185">Reference proteome</keyword>
<evidence type="ECO:0000313" key="1">
    <source>
        <dbReference type="Ensembl" id="ENSDNVP00000004512.1"/>
    </source>
</evidence>
<accession>A0A8C4J5I8</accession>
<organism evidence="1 2">
    <name type="scientific">Dromaius novaehollandiae</name>
    <name type="common">Emu</name>
    <dbReference type="NCBI Taxonomy" id="8790"/>
    <lineage>
        <taxon>Eukaryota</taxon>
        <taxon>Metazoa</taxon>
        <taxon>Chordata</taxon>
        <taxon>Craniata</taxon>
        <taxon>Vertebrata</taxon>
        <taxon>Euteleostomi</taxon>
        <taxon>Archelosauria</taxon>
        <taxon>Archosauria</taxon>
        <taxon>Dinosauria</taxon>
        <taxon>Saurischia</taxon>
        <taxon>Theropoda</taxon>
        <taxon>Coelurosauria</taxon>
        <taxon>Aves</taxon>
        <taxon>Palaeognathae</taxon>
        <taxon>Casuariiformes</taxon>
        <taxon>Dromaiidae</taxon>
        <taxon>Dromaius</taxon>
    </lineage>
</organism>
<dbReference type="Proteomes" id="UP000694423">
    <property type="component" value="Unplaced"/>
</dbReference>